<organism evidence="2 3">
    <name type="scientific">Rotaria socialis</name>
    <dbReference type="NCBI Taxonomy" id="392032"/>
    <lineage>
        <taxon>Eukaryota</taxon>
        <taxon>Metazoa</taxon>
        <taxon>Spiralia</taxon>
        <taxon>Gnathifera</taxon>
        <taxon>Rotifera</taxon>
        <taxon>Eurotatoria</taxon>
        <taxon>Bdelloidea</taxon>
        <taxon>Philodinida</taxon>
        <taxon>Philodinidae</taxon>
        <taxon>Rotaria</taxon>
    </lineage>
</organism>
<evidence type="ECO:0000313" key="2">
    <source>
        <dbReference type="EMBL" id="CAF4521830.1"/>
    </source>
</evidence>
<comment type="caution">
    <text evidence="2">The sequence shown here is derived from an EMBL/GenBank/DDBJ whole genome shotgun (WGS) entry which is preliminary data.</text>
</comment>
<dbReference type="GO" id="GO:0032259">
    <property type="term" value="P:methylation"/>
    <property type="evidence" value="ECO:0007669"/>
    <property type="project" value="InterPro"/>
</dbReference>
<feature type="region of interest" description="Disordered" evidence="1">
    <location>
        <begin position="29"/>
        <end position="70"/>
    </location>
</feature>
<feature type="compositionally biased region" description="Low complexity" evidence="1">
    <location>
        <begin position="32"/>
        <end position="48"/>
    </location>
</feature>
<dbReference type="InterPro" id="IPR002052">
    <property type="entry name" value="DNA_methylase_N6_adenine_CS"/>
</dbReference>
<dbReference type="EMBL" id="CAJOBS010000200">
    <property type="protein sequence ID" value="CAF4521830.1"/>
    <property type="molecule type" value="Genomic_DNA"/>
</dbReference>
<reference evidence="2" key="1">
    <citation type="submission" date="2021-02" db="EMBL/GenBank/DDBJ databases">
        <authorList>
            <person name="Nowell W R."/>
        </authorList>
    </citation>
    <scope>NUCLEOTIDE SEQUENCE</scope>
</reference>
<dbReference type="AlphaFoldDB" id="A0A820WV87"/>
<protein>
    <submittedName>
        <fullName evidence="2">Uncharacterized protein</fullName>
    </submittedName>
</protein>
<name>A0A820WV87_9BILA</name>
<evidence type="ECO:0000256" key="1">
    <source>
        <dbReference type="SAM" id="MobiDB-lite"/>
    </source>
</evidence>
<dbReference type="GO" id="GO:0008168">
    <property type="term" value="F:methyltransferase activity"/>
    <property type="evidence" value="ECO:0007669"/>
    <property type="project" value="InterPro"/>
</dbReference>
<sequence length="404" mass="46927">MATGFCKLSTYCRHLTEKQCLTSSMTIREKGNNSINNGNSTSRSNSYSKRTRSSSRHTTSNTKENVPKKRVNHHLRRHRQIINIVIMNILQLKELTDELMNFSLNNFNNFIEIALNKDLCELFQAQAIREMSSLSSLTIDQLTHVLTFEIDELKGLKKSLGFTTTKNILSVKNRELPNNFIENDIDKKLIEFLKHQTSNLSDGQNKNKYKYDTHIQQFTLLTYILGGRNCYEFLRLNLSGSLPHISNVEILIRNREMRMTDSEFRFQLIKEYLKPNKCNYVFIAEDATSSICRIGYDATLNSFIDFSAPLIGGVPQPNFFQTENFEQLELWFNEIVLSDPPFILAADRSNNRAKAIEIFKRWLFIYHQCLAQDIHVIGFSTDADARFLIAMRLCSRFFCNITRF</sequence>
<dbReference type="GO" id="GO:0003676">
    <property type="term" value="F:nucleic acid binding"/>
    <property type="evidence" value="ECO:0007669"/>
    <property type="project" value="InterPro"/>
</dbReference>
<accession>A0A820WV87</accession>
<proteinExistence type="predicted"/>
<dbReference type="Proteomes" id="UP000663838">
    <property type="component" value="Unassembled WGS sequence"/>
</dbReference>
<gene>
    <name evidence="2" type="ORF">TOA249_LOCUS5066</name>
</gene>
<evidence type="ECO:0000313" key="3">
    <source>
        <dbReference type="Proteomes" id="UP000663838"/>
    </source>
</evidence>
<dbReference type="PROSITE" id="PS00092">
    <property type="entry name" value="N6_MTASE"/>
    <property type="match status" value="1"/>
</dbReference>